<keyword evidence="3 7" id="KW-0064">Aspartyl protease</keyword>
<dbReference type="PANTHER" id="PTHR47966:SF75">
    <property type="entry name" value="ENDOPEPTIDASE (CTSD), PUTATIVE (AFU_ORTHOLOGUE AFUA_4G07040)-RELATED"/>
    <property type="match status" value="1"/>
</dbReference>
<evidence type="ECO:0000256" key="9">
    <source>
        <dbReference type="SAM" id="SignalP"/>
    </source>
</evidence>
<name>A0A4T0WYJ9_9ASCO</name>
<dbReference type="STRING" id="52247.A0A4T0WYJ9"/>
<dbReference type="GO" id="GO:0004190">
    <property type="term" value="F:aspartic-type endopeptidase activity"/>
    <property type="evidence" value="ECO:0007669"/>
    <property type="project" value="UniProtKB-KW"/>
</dbReference>
<feature type="chain" id="PRO_5020439635" description="Peptidase A1 domain-containing protein" evidence="9">
    <location>
        <begin position="19"/>
        <end position="494"/>
    </location>
</feature>
<gene>
    <name evidence="11" type="ORF">CANINC_003429</name>
</gene>
<reference evidence="11 12" key="1">
    <citation type="journal article" date="2019" name="Front. Genet.">
        <title>Whole-Genome Sequencing of the Opportunistic Yeast Pathogen Candida inconspicua Uncovers Its Hybrid Origin.</title>
        <authorList>
            <person name="Mixao V."/>
            <person name="Hansen A.P."/>
            <person name="Saus E."/>
            <person name="Boekhout T."/>
            <person name="Lass-Florl C."/>
            <person name="Gabaldon T."/>
        </authorList>
    </citation>
    <scope>NUCLEOTIDE SEQUENCE [LARGE SCALE GENOMIC DNA]</scope>
    <source>
        <strain evidence="11 12">CBS 180</strain>
    </source>
</reference>
<keyword evidence="7" id="KW-0645">Protease</keyword>
<evidence type="ECO:0000313" key="12">
    <source>
        <dbReference type="Proteomes" id="UP000307173"/>
    </source>
</evidence>
<dbReference type="InterPro" id="IPR001969">
    <property type="entry name" value="Aspartic_peptidase_AS"/>
</dbReference>
<keyword evidence="12" id="KW-1185">Reference proteome</keyword>
<keyword evidence="4 6" id="KW-1015">Disulfide bond</keyword>
<dbReference type="InterPro" id="IPR001461">
    <property type="entry name" value="Aspartic_peptidase_A1"/>
</dbReference>
<feature type="signal peptide" evidence="9">
    <location>
        <begin position="1"/>
        <end position="18"/>
    </location>
</feature>
<evidence type="ECO:0000256" key="2">
    <source>
        <dbReference type="ARBA" id="ARBA00022729"/>
    </source>
</evidence>
<evidence type="ECO:0000256" key="3">
    <source>
        <dbReference type="ARBA" id="ARBA00022750"/>
    </source>
</evidence>
<dbReference type="Proteomes" id="UP000307173">
    <property type="component" value="Unassembled WGS sequence"/>
</dbReference>
<dbReference type="CDD" id="cd05471">
    <property type="entry name" value="pepsin_like"/>
    <property type="match status" value="1"/>
</dbReference>
<sequence length="494" mass="54297">MITSIVAILSACAQCATAFHAVNPSFIENNSFHYVDQQESVVQKYLSQRKQQTLLINNTTLTSSNYTPSLTTSAQIETMTAGMTYLYSNNNDQAFSANITLNAKDYQVLIDTGSPYLWLYGSECRDNSCKEKKLFDPKAATQVNDDTFALSYDSGVASGFIYEDGIIIAGFETKSFKFGVADHVPDLFKDYQFSGVLGLPADNTSNTGLLNAASYLSENNDIKSSKFTICIGEYDSDSTNSGLLYLGSTMDSLYEGTVHTALVIDEAVSHWEIKIDNVYIDDFLITFDTIRINDQPSNHSRIGLLDSGTSSLVLPVQDANRIHSFLSRSITDGQNYAILCNTSAIFDIEIAGKNWTLSPDLYVGEAYPVESDLHGYCVSNIQGIDSVADKAWILGILFMKNRYVEFDYENRWISIAERNNNIRLVNPPHKQVNSSTTTYSTTLSTMISVTTPSVSTSSTSSTSSSISSHSNSVPKVTTSSFSVIYIALSLLSLF</sequence>
<feature type="disulfide bond" evidence="6">
    <location>
        <begin position="340"/>
        <end position="377"/>
    </location>
</feature>
<evidence type="ECO:0000256" key="4">
    <source>
        <dbReference type="ARBA" id="ARBA00023157"/>
    </source>
</evidence>
<dbReference type="PRINTS" id="PR00792">
    <property type="entry name" value="PEPSIN"/>
</dbReference>
<dbReference type="OrthoDB" id="28208at2759"/>
<dbReference type="SUPFAM" id="SSF50630">
    <property type="entry name" value="Acid proteases"/>
    <property type="match status" value="1"/>
</dbReference>
<dbReference type="InterPro" id="IPR021109">
    <property type="entry name" value="Peptidase_aspartic_dom_sf"/>
</dbReference>
<comment type="similarity">
    <text evidence="1 7">Belongs to the peptidase A1 family.</text>
</comment>
<evidence type="ECO:0000259" key="10">
    <source>
        <dbReference type="PROSITE" id="PS51767"/>
    </source>
</evidence>
<feature type="active site" evidence="5">
    <location>
        <position position="306"/>
    </location>
</feature>
<organism evidence="11 12">
    <name type="scientific">Pichia inconspicua</name>
    <dbReference type="NCBI Taxonomy" id="52247"/>
    <lineage>
        <taxon>Eukaryota</taxon>
        <taxon>Fungi</taxon>
        <taxon>Dikarya</taxon>
        <taxon>Ascomycota</taxon>
        <taxon>Saccharomycotina</taxon>
        <taxon>Pichiomycetes</taxon>
        <taxon>Pichiales</taxon>
        <taxon>Pichiaceae</taxon>
        <taxon>Pichia</taxon>
    </lineage>
</organism>
<keyword evidence="2 9" id="KW-0732">Signal</keyword>
<feature type="region of interest" description="Disordered" evidence="8">
    <location>
        <begin position="452"/>
        <end position="474"/>
    </location>
</feature>
<dbReference type="Gene3D" id="2.40.70.10">
    <property type="entry name" value="Acid Proteases"/>
    <property type="match status" value="2"/>
</dbReference>
<dbReference type="AlphaFoldDB" id="A0A4T0WYJ9"/>
<dbReference type="Pfam" id="PF00026">
    <property type="entry name" value="Asp"/>
    <property type="match status" value="1"/>
</dbReference>
<proteinExistence type="inferred from homology"/>
<accession>A0A4T0WYJ9</accession>
<feature type="active site" evidence="5">
    <location>
        <position position="111"/>
    </location>
</feature>
<dbReference type="PANTHER" id="PTHR47966">
    <property type="entry name" value="BETA-SITE APP-CLEAVING ENZYME, ISOFORM A-RELATED"/>
    <property type="match status" value="1"/>
</dbReference>
<dbReference type="GO" id="GO:0006508">
    <property type="term" value="P:proteolysis"/>
    <property type="evidence" value="ECO:0007669"/>
    <property type="project" value="UniProtKB-KW"/>
</dbReference>
<feature type="domain" description="Peptidase A1" evidence="10">
    <location>
        <begin position="95"/>
        <end position="416"/>
    </location>
</feature>
<dbReference type="EMBL" id="SELW01000553">
    <property type="protein sequence ID" value="TID21149.1"/>
    <property type="molecule type" value="Genomic_DNA"/>
</dbReference>
<evidence type="ECO:0000256" key="6">
    <source>
        <dbReference type="PIRSR" id="PIRSR601461-2"/>
    </source>
</evidence>
<dbReference type="PROSITE" id="PS51767">
    <property type="entry name" value="PEPTIDASE_A1"/>
    <property type="match status" value="1"/>
</dbReference>
<comment type="caution">
    <text evidence="11">The sequence shown here is derived from an EMBL/GenBank/DDBJ whole genome shotgun (WGS) entry which is preliminary data.</text>
</comment>
<dbReference type="GO" id="GO:0005576">
    <property type="term" value="C:extracellular region"/>
    <property type="evidence" value="ECO:0007669"/>
    <property type="project" value="UniProtKB-ARBA"/>
</dbReference>
<protein>
    <recommendedName>
        <fullName evidence="10">Peptidase A1 domain-containing protein</fullName>
    </recommendedName>
</protein>
<evidence type="ECO:0000256" key="7">
    <source>
        <dbReference type="RuleBase" id="RU000454"/>
    </source>
</evidence>
<feature type="compositionally biased region" description="Low complexity" evidence="8">
    <location>
        <begin position="452"/>
        <end position="473"/>
    </location>
</feature>
<dbReference type="InterPro" id="IPR034164">
    <property type="entry name" value="Pepsin-like_dom"/>
</dbReference>
<dbReference type="InterPro" id="IPR033121">
    <property type="entry name" value="PEPTIDASE_A1"/>
</dbReference>
<feature type="disulfide bond" evidence="6">
    <location>
        <begin position="124"/>
        <end position="129"/>
    </location>
</feature>
<evidence type="ECO:0000256" key="5">
    <source>
        <dbReference type="PIRSR" id="PIRSR601461-1"/>
    </source>
</evidence>
<evidence type="ECO:0000313" key="11">
    <source>
        <dbReference type="EMBL" id="TID21149.1"/>
    </source>
</evidence>
<keyword evidence="7" id="KW-0378">Hydrolase</keyword>
<evidence type="ECO:0000256" key="8">
    <source>
        <dbReference type="SAM" id="MobiDB-lite"/>
    </source>
</evidence>
<dbReference type="PROSITE" id="PS00141">
    <property type="entry name" value="ASP_PROTEASE"/>
    <property type="match status" value="1"/>
</dbReference>
<evidence type="ECO:0000256" key="1">
    <source>
        <dbReference type="ARBA" id="ARBA00007447"/>
    </source>
</evidence>